<dbReference type="CDD" id="cd00293">
    <property type="entry name" value="USP-like"/>
    <property type="match status" value="1"/>
</dbReference>
<feature type="domain" description="UspA" evidence="2">
    <location>
        <begin position="1"/>
        <end position="148"/>
    </location>
</feature>
<dbReference type="Proteomes" id="UP000264036">
    <property type="component" value="Unassembled WGS sequence"/>
</dbReference>
<proteinExistence type="inferred from homology"/>
<sequence>MFNKILLPIDGSDISARAANSGICFARQNSAEVIAINVTQPFSTLIGFDGMAASYAISDGDYEEAARKEAESYLKPVLDRAQTANVKATSLIISNYSVADGIVEAAKENACDLIYIASHGRSGLSRLLLGSVTTKVLSLAHTSVLVYRLKDQSNS</sequence>
<dbReference type="PANTHER" id="PTHR46268:SF15">
    <property type="entry name" value="UNIVERSAL STRESS PROTEIN HP_0031"/>
    <property type="match status" value="1"/>
</dbReference>
<dbReference type="InterPro" id="IPR006016">
    <property type="entry name" value="UspA"/>
</dbReference>
<comment type="similarity">
    <text evidence="1">Belongs to the universal stress protein A family.</text>
</comment>
<evidence type="ECO:0000256" key="1">
    <source>
        <dbReference type="ARBA" id="ARBA00008791"/>
    </source>
</evidence>
<dbReference type="AlphaFoldDB" id="A0A356LF80"/>
<reference evidence="3 4" key="1">
    <citation type="journal article" date="2018" name="Nat. Biotechnol.">
        <title>A standardized bacterial taxonomy based on genome phylogeny substantially revises the tree of life.</title>
        <authorList>
            <person name="Parks D.H."/>
            <person name="Chuvochina M."/>
            <person name="Waite D.W."/>
            <person name="Rinke C."/>
            <person name="Skarshewski A."/>
            <person name="Chaumeil P.A."/>
            <person name="Hugenholtz P."/>
        </authorList>
    </citation>
    <scope>NUCLEOTIDE SEQUENCE [LARGE SCALE GENOMIC DNA]</scope>
    <source>
        <strain evidence="3">UBA10707</strain>
    </source>
</reference>
<dbReference type="InterPro" id="IPR006015">
    <property type="entry name" value="Universal_stress_UspA"/>
</dbReference>
<gene>
    <name evidence="3" type="ORF">DD666_09175</name>
</gene>
<name>A0A356LF80_9BURK</name>
<dbReference type="Gene3D" id="3.40.50.620">
    <property type="entry name" value="HUPs"/>
    <property type="match status" value="1"/>
</dbReference>
<dbReference type="PANTHER" id="PTHR46268">
    <property type="entry name" value="STRESS RESPONSE PROTEIN NHAX"/>
    <property type="match status" value="1"/>
</dbReference>
<comment type="caution">
    <text evidence="3">The sequence shown here is derived from an EMBL/GenBank/DDBJ whole genome shotgun (WGS) entry which is preliminary data.</text>
</comment>
<accession>A0A356LF80</accession>
<evidence type="ECO:0000313" key="4">
    <source>
        <dbReference type="Proteomes" id="UP000264036"/>
    </source>
</evidence>
<organism evidence="3 4">
    <name type="scientific">Advenella kashmirensis</name>
    <dbReference type="NCBI Taxonomy" id="310575"/>
    <lineage>
        <taxon>Bacteria</taxon>
        <taxon>Pseudomonadati</taxon>
        <taxon>Pseudomonadota</taxon>
        <taxon>Betaproteobacteria</taxon>
        <taxon>Burkholderiales</taxon>
        <taxon>Alcaligenaceae</taxon>
    </lineage>
</organism>
<dbReference type="InterPro" id="IPR014729">
    <property type="entry name" value="Rossmann-like_a/b/a_fold"/>
</dbReference>
<evidence type="ECO:0000259" key="2">
    <source>
        <dbReference type="Pfam" id="PF00582"/>
    </source>
</evidence>
<evidence type="ECO:0000313" key="3">
    <source>
        <dbReference type="EMBL" id="HBP29572.1"/>
    </source>
</evidence>
<dbReference type="EMBL" id="DOEK01000025">
    <property type="protein sequence ID" value="HBP29572.1"/>
    <property type="molecule type" value="Genomic_DNA"/>
</dbReference>
<dbReference type="SUPFAM" id="SSF52402">
    <property type="entry name" value="Adenine nucleotide alpha hydrolases-like"/>
    <property type="match status" value="1"/>
</dbReference>
<protein>
    <submittedName>
        <fullName evidence="3">Universal stress protein</fullName>
    </submittedName>
</protein>
<dbReference type="PRINTS" id="PR01438">
    <property type="entry name" value="UNVRSLSTRESS"/>
</dbReference>
<dbReference type="Pfam" id="PF00582">
    <property type="entry name" value="Usp"/>
    <property type="match status" value="1"/>
</dbReference>